<comment type="similarity">
    <text evidence="3">Belongs to the HAD-like hydrolase superfamily. CbbY/CbbZ/Gph/YieH family.</text>
</comment>
<dbReference type="GO" id="GO:0006281">
    <property type="term" value="P:DNA repair"/>
    <property type="evidence" value="ECO:0007669"/>
    <property type="project" value="TreeGrafter"/>
</dbReference>
<evidence type="ECO:0000256" key="5">
    <source>
        <dbReference type="SAM" id="MobiDB-lite"/>
    </source>
</evidence>
<comment type="caution">
    <text evidence="6">The sequence shown here is derived from an EMBL/GenBank/DDBJ whole genome shotgun (WGS) entry which is preliminary data.</text>
</comment>
<dbReference type="Pfam" id="PF13419">
    <property type="entry name" value="HAD_2"/>
    <property type="match status" value="1"/>
</dbReference>
<keyword evidence="7" id="KW-1185">Reference proteome</keyword>
<dbReference type="PANTHER" id="PTHR43434">
    <property type="entry name" value="PHOSPHOGLYCOLATE PHOSPHATASE"/>
    <property type="match status" value="1"/>
</dbReference>
<gene>
    <name evidence="6" type="ORF">G3446_22855</name>
</gene>
<dbReference type="InterPro" id="IPR050155">
    <property type="entry name" value="HAD-like_hydrolase_sf"/>
</dbReference>
<dbReference type="SUPFAM" id="SSF56784">
    <property type="entry name" value="HAD-like"/>
    <property type="match status" value="1"/>
</dbReference>
<name>A0A6M0K4H9_9GAMM</name>
<dbReference type="PANTHER" id="PTHR43434:SF1">
    <property type="entry name" value="PHOSPHOGLYCOLATE PHOSPHATASE"/>
    <property type="match status" value="1"/>
</dbReference>
<dbReference type="InterPro" id="IPR023198">
    <property type="entry name" value="PGP-like_dom2"/>
</dbReference>
<evidence type="ECO:0000313" key="7">
    <source>
        <dbReference type="Proteomes" id="UP000483379"/>
    </source>
</evidence>
<dbReference type="SFLD" id="SFLDS00003">
    <property type="entry name" value="Haloacid_Dehalogenase"/>
    <property type="match status" value="1"/>
</dbReference>
<keyword evidence="6" id="KW-0378">Hydrolase</keyword>
<dbReference type="Gene3D" id="3.40.50.1000">
    <property type="entry name" value="HAD superfamily/HAD-like"/>
    <property type="match status" value="1"/>
</dbReference>
<comment type="pathway">
    <text evidence="2">Organic acid metabolism; glycolate biosynthesis; glycolate from 2-phosphoglycolate: step 1/1.</text>
</comment>
<dbReference type="EC" id="3.1.3.18" evidence="4"/>
<dbReference type="InterPro" id="IPR036412">
    <property type="entry name" value="HAD-like_sf"/>
</dbReference>
<protein>
    <recommendedName>
        <fullName evidence="4">phosphoglycolate phosphatase</fullName>
        <ecNumber evidence="4">3.1.3.18</ecNumber>
    </recommendedName>
</protein>
<evidence type="ECO:0000256" key="3">
    <source>
        <dbReference type="ARBA" id="ARBA00006171"/>
    </source>
</evidence>
<evidence type="ECO:0000256" key="4">
    <source>
        <dbReference type="ARBA" id="ARBA00013078"/>
    </source>
</evidence>
<reference evidence="6 7" key="1">
    <citation type="submission" date="2020-02" db="EMBL/GenBank/DDBJ databases">
        <title>Genome sequences of Thiorhodococcus mannitoliphagus and Thiorhodococcus minor, purple sulfur photosynthetic bacteria in the gammaproteobacterial family, Chromatiaceae.</title>
        <authorList>
            <person name="Aviles F.A."/>
            <person name="Meyer T.E."/>
            <person name="Kyndt J.A."/>
        </authorList>
    </citation>
    <scope>NUCLEOTIDE SEQUENCE [LARGE SCALE GENOMIC DNA]</scope>
    <source>
        <strain evidence="6 7">DSM 11518</strain>
    </source>
</reference>
<comment type="catalytic activity">
    <reaction evidence="1">
        <text>2-phosphoglycolate + H2O = glycolate + phosphate</text>
        <dbReference type="Rhea" id="RHEA:14369"/>
        <dbReference type="ChEBI" id="CHEBI:15377"/>
        <dbReference type="ChEBI" id="CHEBI:29805"/>
        <dbReference type="ChEBI" id="CHEBI:43474"/>
        <dbReference type="ChEBI" id="CHEBI:58033"/>
        <dbReference type="EC" id="3.1.3.18"/>
    </reaction>
</comment>
<accession>A0A6M0K4H9</accession>
<feature type="compositionally biased region" description="Low complexity" evidence="5">
    <location>
        <begin position="58"/>
        <end position="70"/>
    </location>
</feature>
<dbReference type="SFLD" id="SFLDG01129">
    <property type="entry name" value="C1.5:_HAD__Beta-PGM__Phosphata"/>
    <property type="match status" value="1"/>
</dbReference>
<dbReference type="GO" id="GO:0005829">
    <property type="term" value="C:cytosol"/>
    <property type="evidence" value="ECO:0007669"/>
    <property type="project" value="TreeGrafter"/>
</dbReference>
<dbReference type="InterPro" id="IPR041492">
    <property type="entry name" value="HAD_2"/>
</dbReference>
<evidence type="ECO:0000256" key="1">
    <source>
        <dbReference type="ARBA" id="ARBA00000830"/>
    </source>
</evidence>
<evidence type="ECO:0000313" key="6">
    <source>
        <dbReference type="EMBL" id="NEV64672.1"/>
    </source>
</evidence>
<dbReference type="GO" id="GO:0008967">
    <property type="term" value="F:phosphoglycolate phosphatase activity"/>
    <property type="evidence" value="ECO:0007669"/>
    <property type="project" value="UniProtKB-EC"/>
</dbReference>
<dbReference type="Gene3D" id="1.10.150.240">
    <property type="entry name" value="Putative phosphatase, domain 2"/>
    <property type="match status" value="1"/>
</dbReference>
<proteinExistence type="inferred from homology"/>
<feature type="region of interest" description="Disordered" evidence="5">
    <location>
        <begin position="34"/>
        <end position="70"/>
    </location>
</feature>
<dbReference type="AlphaFoldDB" id="A0A6M0K4H9"/>
<sequence length="300" mass="33322">MESSGSPETAARCEPGHLRRISKALRTSIALARHGPPGSPCLPRGGALSVSPAKIKDTPTTAPQAQAATPAKRRFSLDRLVILDADGTTVDAFAAIADTFSHHGMQLGELAKFQKRRHLFKYLGGVKEIPNNLRKQLGKQQRKALIETLTQVYREEARLFPGIAELVQALIAAPRVRVGMVTRNITHQPVETLRSLFKRHGIDTGELDFVIHVPLRREKTEHFRATREHFEISPAWSYVCGDERKDFRAAIGAGMHPFMVSYGFEDHRHLMEKAGVPEELISDTPQELAARLLHALDLDA</sequence>
<dbReference type="Proteomes" id="UP000483379">
    <property type="component" value="Unassembled WGS sequence"/>
</dbReference>
<evidence type="ECO:0000256" key="2">
    <source>
        <dbReference type="ARBA" id="ARBA00004818"/>
    </source>
</evidence>
<dbReference type="EMBL" id="JAAIJQ010000103">
    <property type="protein sequence ID" value="NEV64672.1"/>
    <property type="molecule type" value="Genomic_DNA"/>
</dbReference>
<organism evidence="6 7">
    <name type="scientific">Thiorhodococcus minor</name>
    <dbReference type="NCBI Taxonomy" id="57489"/>
    <lineage>
        <taxon>Bacteria</taxon>
        <taxon>Pseudomonadati</taxon>
        <taxon>Pseudomonadota</taxon>
        <taxon>Gammaproteobacteria</taxon>
        <taxon>Chromatiales</taxon>
        <taxon>Chromatiaceae</taxon>
        <taxon>Thiorhodococcus</taxon>
    </lineage>
</organism>
<dbReference type="InterPro" id="IPR023214">
    <property type="entry name" value="HAD_sf"/>
</dbReference>